<organism evidence="2 3">
    <name type="scientific">Tahibacter aquaticus</name>
    <dbReference type="NCBI Taxonomy" id="520092"/>
    <lineage>
        <taxon>Bacteria</taxon>
        <taxon>Pseudomonadati</taxon>
        <taxon>Pseudomonadota</taxon>
        <taxon>Gammaproteobacteria</taxon>
        <taxon>Lysobacterales</taxon>
        <taxon>Rhodanobacteraceae</taxon>
        <taxon>Tahibacter</taxon>
    </lineage>
</organism>
<gene>
    <name evidence="2" type="ORF">DFR29_11532</name>
</gene>
<reference evidence="2 3" key="1">
    <citation type="submission" date="2019-03" db="EMBL/GenBank/DDBJ databases">
        <title>Genomic Encyclopedia of Type Strains, Phase IV (KMG-IV): sequencing the most valuable type-strain genomes for metagenomic binning, comparative biology and taxonomic classification.</title>
        <authorList>
            <person name="Goeker M."/>
        </authorList>
    </citation>
    <scope>NUCLEOTIDE SEQUENCE [LARGE SCALE GENOMIC DNA]</scope>
    <source>
        <strain evidence="2 3">DSM 21667</strain>
    </source>
</reference>
<dbReference type="EMBL" id="SNZH01000015">
    <property type="protein sequence ID" value="TDR39644.1"/>
    <property type="molecule type" value="Genomic_DNA"/>
</dbReference>
<name>A0A4R6YPQ8_9GAMM</name>
<feature type="compositionally biased region" description="Polar residues" evidence="1">
    <location>
        <begin position="9"/>
        <end position="25"/>
    </location>
</feature>
<keyword evidence="3" id="KW-1185">Reference proteome</keyword>
<sequence length="237" mass="25767">MGSKHDSGKTASHAQLTTPLSGNQKAVQTHGRSSYICRQVDSGGFPIVFINLLRATQSAWHAIKTSTDTGRLPPRPGLGGSCAVAFEYLGALHPMQRTFEPRFGNVRTPRAPSGSWYTLAQGSCVATGTAFDIPMVIQVEALNLARRPANEDVDLRALWVGPTKGTSVNRPVVFRIAPAVNMEHAERFAHPKTGNHTALLLARKYACRNRFRQWRLVSLDSAPQRTGLPKSVQSDAG</sequence>
<comment type="caution">
    <text evidence="2">The sequence shown here is derived from an EMBL/GenBank/DDBJ whole genome shotgun (WGS) entry which is preliminary data.</text>
</comment>
<proteinExistence type="predicted"/>
<evidence type="ECO:0000256" key="1">
    <source>
        <dbReference type="SAM" id="MobiDB-lite"/>
    </source>
</evidence>
<dbReference type="AlphaFoldDB" id="A0A4R6YPQ8"/>
<feature type="region of interest" description="Disordered" evidence="1">
    <location>
        <begin position="1"/>
        <end position="25"/>
    </location>
</feature>
<dbReference type="Proteomes" id="UP000295293">
    <property type="component" value="Unassembled WGS sequence"/>
</dbReference>
<evidence type="ECO:0000313" key="2">
    <source>
        <dbReference type="EMBL" id="TDR39644.1"/>
    </source>
</evidence>
<protein>
    <submittedName>
        <fullName evidence="2">Uncharacterized protein</fullName>
    </submittedName>
</protein>
<accession>A0A4R6YPQ8</accession>
<evidence type="ECO:0000313" key="3">
    <source>
        <dbReference type="Proteomes" id="UP000295293"/>
    </source>
</evidence>